<comment type="caution">
    <text evidence="3">The sequence shown here is derived from an EMBL/GenBank/DDBJ whole genome shotgun (WGS) entry which is preliminary data.</text>
</comment>
<dbReference type="AlphaFoldDB" id="A0A969TVM3"/>
<dbReference type="GO" id="GO:0000160">
    <property type="term" value="P:phosphorelay signal transduction system"/>
    <property type="evidence" value="ECO:0007669"/>
    <property type="project" value="InterPro"/>
</dbReference>
<dbReference type="InterPro" id="IPR052048">
    <property type="entry name" value="ST_Response_Regulator"/>
</dbReference>
<dbReference type="SUPFAM" id="SSF52172">
    <property type="entry name" value="CheY-like"/>
    <property type="match status" value="1"/>
</dbReference>
<dbReference type="EMBL" id="JAATHJ010000018">
    <property type="protein sequence ID" value="NJP38257.1"/>
    <property type="molecule type" value="Genomic_DNA"/>
</dbReference>
<dbReference type="PROSITE" id="PS50110">
    <property type="entry name" value="RESPONSE_REGULATORY"/>
    <property type="match status" value="1"/>
</dbReference>
<protein>
    <submittedName>
        <fullName evidence="3">Response regulator</fullName>
    </submittedName>
</protein>
<proteinExistence type="predicted"/>
<gene>
    <name evidence="3" type="ORF">HCN83_11745</name>
</gene>
<dbReference type="SMART" id="SM00448">
    <property type="entry name" value="REC"/>
    <property type="match status" value="1"/>
</dbReference>
<dbReference type="PANTHER" id="PTHR43228:SF1">
    <property type="entry name" value="TWO-COMPONENT RESPONSE REGULATOR ARR22"/>
    <property type="match status" value="1"/>
</dbReference>
<reference evidence="3 4" key="1">
    <citation type="submission" date="2020-03" db="EMBL/GenBank/DDBJ databases">
        <title>Assessment of the enzymatic potential of alkaline-tolerant lipase obtained from Bacillus luteus H11 (technogenic soil) for the bioremediation of saline soils contaminated with petroleum substances.</title>
        <authorList>
            <person name="Kalwasinska A."/>
        </authorList>
    </citation>
    <scope>NUCLEOTIDE SEQUENCE [LARGE SCALE GENOMIC DNA]</scope>
    <source>
        <strain evidence="3 4">H11</strain>
    </source>
</reference>
<feature type="modified residue" description="4-aspartylphosphate" evidence="1">
    <location>
        <position position="52"/>
    </location>
</feature>
<keyword evidence="4" id="KW-1185">Reference proteome</keyword>
<organism evidence="3 4">
    <name type="scientific">Alkalicoccus luteus</name>
    <dbReference type="NCBI Taxonomy" id="1237094"/>
    <lineage>
        <taxon>Bacteria</taxon>
        <taxon>Bacillati</taxon>
        <taxon>Bacillota</taxon>
        <taxon>Bacilli</taxon>
        <taxon>Bacillales</taxon>
        <taxon>Bacillaceae</taxon>
        <taxon>Alkalicoccus</taxon>
    </lineage>
</organism>
<dbReference type="InterPro" id="IPR011006">
    <property type="entry name" value="CheY-like_superfamily"/>
</dbReference>
<sequence length="117" mass="13193">MKRILVADDEEILRMLITDTLEDLGHDITEAEDGADALRKLGEAPFDLLVVDYMMPEKTGLEVLQQLTDEQRNMPVIMLTAKAQEQDRERALAAGADYFMAKPFSPEELEALVEDIL</sequence>
<name>A0A969TVM3_9BACI</name>
<dbReference type="Pfam" id="PF00072">
    <property type="entry name" value="Response_reg"/>
    <property type="match status" value="1"/>
</dbReference>
<dbReference type="Gene3D" id="3.40.50.2300">
    <property type="match status" value="1"/>
</dbReference>
<accession>A0A969TVM3</accession>
<dbReference type="PANTHER" id="PTHR43228">
    <property type="entry name" value="TWO-COMPONENT RESPONSE REGULATOR"/>
    <property type="match status" value="1"/>
</dbReference>
<dbReference type="Proteomes" id="UP000752012">
    <property type="component" value="Unassembled WGS sequence"/>
</dbReference>
<evidence type="ECO:0000256" key="1">
    <source>
        <dbReference type="PROSITE-ProRule" id="PRU00169"/>
    </source>
</evidence>
<dbReference type="CDD" id="cd17574">
    <property type="entry name" value="REC_OmpR"/>
    <property type="match status" value="1"/>
</dbReference>
<feature type="domain" description="Response regulatory" evidence="2">
    <location>
        <begin position="3"/>
        <end position="117"/>
    </location>
</feature>
<evidence type="ECO:0000313" key="3">
    <source>
        <dbReference type="EMBL" id="NJP38257.1"/>
    </source>
</evidence>
<dbReference type="InterPro" id="IPR001789">
    <property type="entry name" value="Sig_transdc_resp-reg_receiver"/>
</dbReference>
<dbReference type="RefSeq" id="WP_168007556.1">
    <property type="nucleotide sequence ID" value="NZ_JAATHJ010000018.1"/>
</dbReference>
<evidence type="ECO:0000313" key="4">
    <source>
        <dbReference type="Proteomes" id="UP000752012"/>
    </source>
</evidence>
<evidence type="ECO:0000259" key="2">
    <source>
        <dbReference type="PROSITE" id="PS50110"/>
    </source>
</evidence>
<keyword evidence="1" id="KW-0597">Phosphoprotein</keyword>